<feature type="domain" description="Ribosomal RNA-processing protein 7 C-terminal" evidence="2">
    <location>
        <begin position="140"/>
        <end position="259"/>
    </location>
</feature>
<comment type="similarity">
    <text evidence="1">Belongs to the RRP7 family.</text>
</comment>
<dbReference type="GO" id="GO:0034456">
    <property type="term" value="C:UTP-C complex"/>
    <property type="evidence" value="ECO:0007669"/>
    <property type="project" value="TreeGrafter"/>
</dbReference>
<evidence type="ECO:0000259" key="2">
    <source>
        <dbReference type="Pfam" id="PF12923"/>
    </source>
</evidence>
<dbReference type="GO" id="GO:0000028">
    <property type="term" value="P:ribosomal small subunit assembly"/>
    <property type="evidence" value="ECO:0007669"/>
    <property type="project" value="TreeGrafter"/>
</dbReference>
<dbReference type="GO" id="GO:0032545">
    <property type="term" value="C:CURI complex"/>
    <property type="evidence" value="ECO:0007669"/>
    <property type="project" value="TreeGrafter"/>
</dbReference>
<gene>
    <name evidence="3" type="ORF">PHYPSEUDO_004229</name>
</gene>
<evidence type="ECO:0000256" key="1">
    <source>
        <dbReference type="ARBA" id="ARBA00006110"/>
    </source>
</evidence>
<dbReference type="EMBL" id="JAGDFM010000192">
    <property type="protein sequence ID" value="KAG7382933.1"/>
    <property type="molecule type" value="Genomic_DNA"/>
</dbReference>
<dbReference type="InterPro" id="IPR024326">
    <property type="entry name" value="RRP7_C"/>
</dbReference>
<proteinExistence type="inferred from homology"/>
<dbReference type="InterPro" id="IPR040446">
    <property type="entry name" value="RRP7"/>
</dbReference>
<dbReference type="AlphaFoldDB" id="A0A8T1VSC0"/>
<dbReference type="PANTHER" id="PTHR13191">
    <property type="entry name" value="RIBOSOMAL RNA PROCESSING PROTEIN 7-RELATED"/>
    <property type="match status" value="1"/>
</dbReference>
<name>A0A8T1VSC0_9STRA</name>
<dbReference type="PANTHER" id="PTHR13191:SF0">
    <property type="entry name" value="RIBOSOMAL RNA-PROCESSING PROTEIN 7 HOMOLOG A-RELATED"/>
    <property type="match status" value="1"/>
</dbReference>
<dbReference type="Proteomes" id="UP000694044">
    <property type="component" value="Unassembled WGS sequence"/>
</dbReference>
<comment type="caution">
    <text evidence="3">The sequence shown here is derived from an EMBL/GenBank/DDBJ whole genome shotgun (WGS) entry which is preliminary data.</text>
</comment>
<evidence type="ECO:0000313" key="4">
    <source>
        <dbReference type="Proteomes" id="UP000694044"/>
    </source>
</evidence>
<reference evidence="3" key="1">
    <citation type="submission" date="2021-02" db="EMBL/GenBank/DDBJ databases">
        <authorList>
            <person name="Palmer J.M."/>
        </authorList>
    </citation>
    <scope>NUCLEOTIDE SEQUENCE</scope>
    <source>
        <strain evidence="3">SCRP734</strain>
    </source>
</reference>
<keyword evidence="4" id="KW-1185">Reference proteome</keyword>
<dbReference type="GO" id="GO:0006364">
    <property type="term" value="P:rRNA processing"/>
    <property type="evidence" value="ECO:0007669"/>
    <property type="project" value="TreeGrafter"/>
</dbReference>
<dbReference type="Pfam" id="PF12923">
    <property type="entry name" value="RRP7"/>
    <property type="match status" value="1"/>
</dbReference>
<dbReference type="OrthoDB" id="5390at2759"/>
<sequence>MASAEVFSGYHAIALPLPHSSFRRFIYAKQHDAKPGAGSLLAAGRTAYLVNLPATASAEWLRACLAPLGGVQHVVAGPGGLFREGDEDEDVAADNVANRAAHVVFKAEESLVKMLEVDALETPAPVKPCGLQGYAAKYRRNRPGLRVVKELADRYMASFDKMEDEDKRRREELKKQVDDDGFQTVVNTKKRGIVQAEEVLARPAKKHKSKELNNFYRFQTREKKRDRALACELKTLRERFEEDRQLVEKMKKANKFRPE</sequence>
<organism evidence="3 4">
    <name type="scientific">Phytophthora pseudosyringae</name>
    <dbReference type="NCBI Taxonomy" id="221518"/>
    <lineage>
        <taxon>Eukaryota</taxon>
        <taxon>Sar</taxon>
        <taxon>Stramenopiles</taxon>
        <taxon>Oomycota</taxon>
        <taxon>Peronosporomycetes</taxon>
        <taxon>Peronosporales</taxon>
        <taxon>Peronosporaceae</taxon>
        <taxon>Phytophthora</taxon>
    </lineage>
</organism>
<evidence type="ECO:0000313" key="3">
    <source>
        <dbReference type="EMBL" id="KAG7382933.1"/>
    </source>
</evidence>
<protein>
    <recommendedName>
        <fullName evidence="2">Ribosomal RNA-processing protein 7 C-terminal domain-containing protein</fullName>
    </recommendedName>
</protein>
<accession>A0A8T1VSC0</accession>